<keyword evidence="5" id="KW-1185">Reference proteome</keyword>
<dbReference type="GO" id="GO:0005829">
    <property type="term" value="C:cytosol"/>
    <property type="evidence" value="ECO:0007669"/>
    <property type="project" value="TreeGrafter"/>
</dbReference>
<evidence type="ECO:0000256" key="2">
    <source>
        <dbReference type="ARBA" id="ARBA00023295"/>
    </source>
</evidence>
<evidence type="ECO:0000313" key="4">
    <source>
        <dbReference type="EMBL" id="GGJ13232.1"/>
    </source>
</evidence>
<dbReference type="InterPro" id="IPR036452">
    <property type="entry name" value="Ribo_hydro-like"/>
</dbReference>
<gene>
    <name evidence="4" type="ORF">GCM10010885_23160</name>
</gene>
<protein>
    <recommendedName>
        <fullName evidence="3">Inosine/uridine-preferring nucleoside hydrolase domain-containing protein</fullName>
    </recommendedName>
</protein>
<organism evidence="4 5">
    <name type="scientific">Alicyclobacillus cellulosilyticus</name>
    <dbReference type="NCBI Taxonomy" id="1003997"/>
    <lineage>
        <taxon>Bacteria</taxon>
        <taxon>Bacillati</taxon>
        <taxon>Bacillota</taxon>
        <taxon>Bacilli</taxon>
        <taxon>Bacillales</taxon>
        <taxon>Alicyclobacillaceae</taxon>
        <taxon>Alicyclobacillus</taxon>
    </lineage>
</organism>
<dbReference type="SUPFAM" id="SSF53590">
    <property type="entry name" value="Nucleoside hydrolase"/>
    <property type="match status" value="1"/>
</dbReference>
<keyword evidence="1" id="KW-0378">Hydrolase</keyword>
<dbReference type="GO" id="GO:0008477">
    <property type="term" value="F:purine nucleosidase activity"/>
    <property type="evidence" value="ECO:0007669"/>
    <property type="project" value="TreeGrafter"/>
</dbReference>
<reference evidence="4" key="2">
    <citation type="submission" date="2020-09" db="EMBL/GenBank/DDBJ databases">
        <authorList>
            <person name="Sun Q."/>
            <person name="Ohkuma M."/>
        </authorList>
    </citation>
    <scope>NUCLEOTIDE SEQUENCE</scope>
    <source>
        <strain evidence="4">JCM 18487</strain>
    </source>
</reference>
<dbReference type="Pfam" id="PF01156">
    <property type="entry name" value="IU_nuc_hydro"/>
    <property type="match status" value="1"/>
</dbReference>
<dbReference type="PANTHER" id="PTHR12304">
    <property type="entry name" value="INOSINE-URIDINE PREFERRING NUCLEOSIDE HYDROLASE"/>
    <property type="match status" value="1"/>
</dbReference>
<dbReference type="InterPro" id="IPR001910">
    <property type="entry name" value="Inosine/uridine_hydrolase_dom"/>
</dbReference>
<reference evidence="4" key="1">
    <citation type="journal article" date="2014" name="Int. J. Syst. Evol. Microbiol.">
        <title>Complete genome sequence of Corynebacterium casei LMG S-19264T (=DSM 44701T), isolated from a smear-ripened cheese.</title>
        <authorList>
            <consortium name="US DOE Joint Genome Institute (JGI-PGF)"/>
            <person name="Walter F."/>
            <person name="Albersmeier A."/>
            <person name="Kalinowski J."/>
            <person name="Ruckert C."/>
        </authorList>
    </citation>
    <scope>NUCLEOTIDE SEQUENCE</scope>
    <source>
        <strain evidence="4">JCM 18487</strain>
    </source>
</reference>
<dbReference type="PANTHER" id="PTHR12304:SF46">
    <property type="entry name" value="INOSINE-ADENOSINE-GUANOSINE-NUCLEOSIDE HYDROLASE"/>
    <property type="match status" value="1"/>
</dbReference>
<keyword evidence="2" id="KW-0326">Glycosidase</keyword>
<dbReference type="InterPro" id="IPR023186">
    <property type="entry name" value="IUNH"/>
</dbReference>
<name>A0A917NNC9_9BACL</name>
<dbReference type="AlphaFoldDB" id="A0A917NNC9"/>
<evidence type="ECO:0000256" key="1">
    <source>
        <dbReference type="ARBA" id="ARBA00022801"/>
    </source>
</evidence>
<accession>A0A917NNC9</accession>
<sequence length="225" mass="24936">MNERAEVHTPIASVPAHEHLAHMLRQSDGKVTVVFTGPLTDLAAALTIDPDLAECIEELVWMGGCLDGDGNVHEPGFDGTAEWNAFWDPDAVSRVWQSDIPIVMFPLEATRNVPVTRSILRSWAQLRSCSREMEFVGQCYAICAPFCEFGPDTVYYFWDVLTVAYVGRPSLVELTPVQCIVHTDGPSEGRIAESTYGKMVQVAKAVRADKFYQYITGVLTSHINV</sequence>
<dbReference type="GO" id="GO:0006152">
    <property type="term" value="P:purine nucleoside catabolic process"/>
    <property type="evidence" value="ECO:0007669"/>
    <property type="project" value="TreeGrafter"/>
</dbReference>
<proteinExistence type="predicted"/>
<feature type="domain" description="Inosine/uridine-preferring nucleoside hydrolase" evidence="3">
    <location>
        <begin position="12"/>
        <end position="213"/>
    </location>
</feature>
<comment type="caution">
    <text evidence="4">The sequence shown here is derived from an EMBL/GenBank/DDBJ whole genome shotgun (WGS) entry which is preliminary data.</text>
</comment>
<dbReference type="EMBL" id="BMOY01000052">
    <property type="protein sequence ID" value="GGJ13232.1"/>
    <property type="molecule type" value="Genomic_DNA"/>
</dbReference>
<dbReference type="Gene3D" id="3.90.245.10">
    <property type="entry name" value="Ribonucleoside hydrolase-like"/>
    <property type="match status" value="1"/>
</dbReference>
<evidence type="ECO:0000313" key="5">
    <source>
        <dbReference type="Proteomes" id="UP000637695"/>
    </source>
</evidence>
<dbReference type="Proteomes" id="UP000637695">
    <property type="component" value="Unassembled WGS sequence"/>
</dbReference>
<evidence type="ECO:0000259" key="3">
    <source>
        <dbReference type="Pfam" id="PF01156"/>
    </source>
</evidence>